<accession>A0AAE3H3F0</accession>
<proteinExistence type="predicted"/>
<dbReference type="InterPro" id="IPR053142">
    <property type="entry name" value="PchR_regulatory_protein"/>
</dbReference>
<dbReference type="SMART" id="SM00342">
    <property type="entry name" value="HTH_ARAC"/>
    <property type="match status" value="1"/>
</dbReference>
<protein>
    <submittedName>
        <fullName evidence="5">AraC family transcriptional regulator</fullName>
    </submittedName>
</protein>
<reference evidence="5 6" key="1">
    <citation type="submission" date="2018-11" db="EMBL/GenBank/DDBJ databases">
        <title>Novel bacteria species description.</title>
        <authorList>
            <person name="Han J.-H."/>
        </authorList>
    </citation>
    <scope>NUCLEOTIDE SEQUENCE [LARGE SCALE GENOMIC DNA]</scope>
    <source>
        <strain evidence="5 6">KCTC23259</strain>
    </source>
</reference>
<dbReference type="InterPro" id="IPR018060">
    <property type="entry name" value="HTH_AraC"/>
</dbReference>
<dbReference type="RefSeq" id="WP_255037072.1">
    <property type="nucleotide sequence ID" value="NZ_RJUF01000024.1"/>
</dbReference>
<name>A0AAE3H3F0_9BACT</name>
<feature type="domain" description="HTH araC/xylS-type" evidence="4">
    <location>
        <begin position="257"/>
        <end position="356"/>
    </location>
</feature>
<dbReference type="Proteomes" id="UP001204144">
    <property type="component" value="Unassembled WGS sequence"/>
</dbReference>
<comment type="caution">
    <text evidence="5">The sequence shown here is derived from an EMBL/GenBank/DDBJ whole genome shotgun (WGS) entry which is preliminary data.</text>
</comment>
<dbReference type="SUPFAM" id="SSF46689">
    <property type="entry name" value="Homeodomain-like"/>
    <property type="match status" value="1"/>
</dbReference>
<dbReference type="PANTHER" id="PTHR47893">
    <property type="entry name" value="REGULATORY PROTEIN PCHR"/>
    <property type="match status" value="1"/>
</dbReference>
<evidence type="ECO:0000256" key="3">
    <source>
        <dbReference type="ARBA" id="ARBA00023163"/>
    </source>
</evidence>
<dbReference type="InterPro" id="IPR009057">
    <property type="entry name" value="Homeodomain-like_sf"/>
</dbReference>
<gene>
    <name evidence="5" type="ORF">EGI31_09995</name>
</gene>
<dbReference type="PANTHER" id="PTHR47893:SF1">
    <property type="entry name" value="REGULATORY PROTEIN PCHR"/>
    <property type="match status" value="1"/>
</dbReference>
<evidence type="ECO:0000259" key="4">
    <source>
        <dbReference type="PROSITE" id="PS01124"/>
    </source>
</evidence>
<evidence type="ECO:0000256" key="1">
    <source>
        <dbReference type="ARBA" id="ARBA00023015"/>
    </source>
</evidence>
<keyword evidence="6" id="KW-1185">Reference proteome</keyword>
<dbReference type="GO" id="GO:0043565">
    <property type="term" value="F:sequence-specific DNA binding"/>
    <property type="evidence" value="ECO:0007669"/>
    <property type="project" value="InterPro"/>
</dbReference>
<keyword evidence="1" id="KW-0805">Transcription regulation</keyword>
<dbReference type="Gene3D" id="1.10.10.60">
    <property type="entry name" value="Homeodomain-like"/>
    <property type="match status" value="1"/>
</dbReference>
<keyword evidence="2" id="KW-0238">DNA-binding</keyword>
<evidence type="ECO:0000313" key="5">
    <source>
        <dbReference type="EMBL" id="MCP9763289.1"/>
    </source>
</evidence>
<dbReference type="PROSITE" id="PS01124">
    <property type="entry name" value="HTH_ARAC_FAMILY_2"/>
    <property type="match status" value="1"/>
</dbReference>
<dbReference type="EMBL" id="RJUF01000024">
    <property type="protein sequence ID" value="MCP9763289.1"/>
    <property type="molecule type" value="Genomic_DNA"/>
</dbReference>
<organism evidence="5 6">
    <name type="scientific">Lacihabitans soyangensis</name>
    <dbReference type="NCBI Taxonomy" id="869394"/>
    <lineage>
        <taxon>Bacteria</taxon>
        <taxon>Pseudomonadati</taxon>
        <taxon>Bacteroidota</taxon>
        <taxon>Cytophagia</taxon>
        <taxon>Cytophagales</taxon>
        <taxon>Leadbetterellaceae</taxon>
        <taxon>Lacihabitans</taxon>
    </lineage>
</organism>
<sequence length="362" mass="42085">MPLKRVLQWFKKFEKYLFYYEDGFFVLPYLNNTPALMVESFRSMPFVSQDPKRNILYSNNPFTKGVLHYNEVEAGLWLLVSELEFKANVRTKAVYDNVPSDYYFLAFSMFENPTAPVLEININNQKVKNNSWAIYRPGVSIDAFHLKGTKGLFFNFAFSQKWVNENFRIEGFSDEFILQKLLKNELGYLSWEGLLQDANFYALEIWKGFSEQSEQLFSKLKLKINTLAVLKRFLEKIETDQEGILGTPDELGAVSIKKIEQILLENLKNGFPGIEVLAEKINMSPSKLKSNFKRTFKMPPFQFYRNEQMKLAMKMLIDGDVQIKNVALYFGYENPSKFSNAFKKVHGMLPSQVLSNLKPSLL</sequence>
<dbReference type="GO" id="GO:0003700">
    <property type="term" value="F:DNA-binding transcription factor activity"/>
    <property type="evidence" value="ECO:0007669"/>
    <property type="project" value="InterPro"/>
</dbReference>
<dbReference type="Pfam" id="PF12833">
    <property type="entry name" value="HTH_18"/>
    <property type="match status" value="1"/>
</dbReference>
<evidence type="ECO:0000256" key="2">
    <source>
        <dbReference type="ARBA" id="ARBA00023125"/>
    </source>
</evidence>
<keyword evidence="3" id="KW-0804">Transcription</keyword>
<evidence type="ECO:0000313" key="6">
    <source>
        <dbReference type="Proteomes" id="UP001204144"/>
    </source>
</evidence>
<dbReference type="AlphaFoldDB" id="A0AAE3H3F0"/>
<dbReference type="InterPro" id="IPR018062">
    <property type="entry name" value="HTH_AraC-typ_CS"/>
</dbReference>
<dbReference type="PROSITE" id="PS00041">
    <property type="entry name" value="HTH_ARAC_FAMILY_1"/>
    <property type="match status" value="1"/>
</dbReference>